<evidence type="ECO:0000256" key="6">
    <source>
        <dbReference type="PROSITE-ProRule" id="PRU00089"/>
    </source>
</evidence>
<dbReference type="InterPro" id="IPR018122">
    <property type="entry name" value="TF_fork_head_CS_1"/>
</dbReference>
<keyword evidence="2" id="KW-0805">Transcription regulation</keyword>
<evidence type="ECO:0000259" key="8">
    <source>
        <dbReference type="PROSITE" id="PS50039"/>
    </source>
</evidence>
<feature type="domain" description="Fork-head" evidence="8">
    <location>
        <begin position="73"/>
        <end position="168"/>
    </location>
</feature>
<feature type="compositionally biased region" description="Polar residues" evidence="7">
    <location>
        <begin position="151"/>
        <end position="160"/>
    </location>
</feature>
<reference evidence="9" key="1">
    <citation type="submission" date="2025-08" db="UniProtKB">
        <authorList>
            <consortium name="Ensembl"/>
        </authorList>
    </citation>
    <scope>IDENTIFICATION</scope>
</reference>
<dbReference type="GeneTree" id="ENSGT00940000165157"/>
<keyword evidence="3 6" id="KW-0238">DNA-binding</keyword>
<organism evidence="9 10">
    <name type="scientific">Eptatretus burgeri</name>
    <name type="common">Inshore hagfish</name>
    <dbReference type="NCBI Taxonomy" id="7764"/>
    <lineage>
        <taxon>Eukaryota</taxon>
        <taxon>Metazoa</taxon>
        <taxon>Chordata</taxon>
        <taxon>Craniata</taxon>
        <taxon>Vertebrata</taxon>
        <taxon>Cyclostomata</taxon>
        <taxon>Myxini</taxon>
        <taxon>Myxiniformes</taxon>
        <taxon>Myxinidae</taxon>
        <taxon>Eptatretinae</taxon>
        <taxon>Eptatretus</taxon>
    </lineage>
</organism>
<reference evidence="9" key="2">
    <citation type="submission" date="2025-09" db="UniProtKB">
        <authorList>
            <consortium name="Ensembl"/>
        </authorList>
    </citation>
    <scope>IDENTIFICATION</scope>
</reference>
<dbReference type="FunFam" id="1.10.10.10:FF:000088">
    <property type="entry name" value="Forkhead box protein J3"/>
    <property type="match status" value="1"/>
</dbReference>
<evidence type="ECO:0000256" key="5">
    <source>
        <dbReference type="ARBA" id="ARBA00023242"/>
    </source>
</evidence>
<accession>A0A8C4NLY7</accession>
<feature type="region of interest" description="Disordered" evidence="7">
    <location>
        <begin position="272"/>
        <end position="295"/>
    </location>
</feature>
<feature type="compositionally biased region" description="Low complexity" evidence="7">
    <location>
        <begin position="279"/>
        <end position="294"/>
    </location>
</feature>
<sequence length="475" mass="50870">MTSELESSLTSMDWLPQLALRATMQSSSASATSATAAVPAGGKKGLASGVVGQTDVGACEGAPEESGQSKDGKPPYSYANLITFAINSSPRKRMTLSEIYQWICDNFPYYRDAGNGWKNSIRHNLSLNKCFVKVPRSKDDPGKGSYWAIEQNPSDENATSRPKKRPRSNERPFGSFSPETGNANHVSASGEHGHVGAQSVDTYPGGRTQVEGYRALGELNLEDFSQSFRHFYRQVFQPNLSAGMINTVHSTVISSSSGKSYTFPISKPHISAGVTTSGQTAQPTSPTAQPAADALPRTGCPNSSIPIPSTAPSGSCCAFSNSGVYCCLTLSLRSPFLTPCGGVGLMESMRQADLVDWCLEPSKLADLCSSLGHLFAHTGVFSSSQDQCQQQCNVGGASPQNTMGMITFSCFQSDKISGVIFLPSPAFFTIQYPTLMLPAGTHHPQPFAFLPCVPSQRRVCSDDDIDNDFDWDAIS</sequence>
<keyword evidence="10" id="KW-1185">Reference proteome</keyword>
<dbReference type="PANTHER" id="PTHR46078:SF1">
    <property type="entry name" value="FORKHEAD BOX PROTEIN J2"/>
    <property type="match status" value="1"/>
</dbReference>
<evidence type="ECO:0000256" key="2">
    <source>
        <dbReference type="ARBA" id="ARBA00023015"/>
    </source>
</evidence>
<dbReference type="CDD" id="cd20052">
    <property type="entry name" value="FH_FOXJ3"/>
    <property type="match status" value="1"/>
</dbReference>
<protein>
    <submittedName>
        <fullName evidence="9">Forkhead box J3</fullName>
    </submittedName>
</protein>
<dbReference type="SMART" id="SM00339">
    <property type="entry name" value="FH"/>
    <property type="match status" value="1"/>
</dbReference>
<dbReference type="Ensembl" id="ENSEBUT00000005519.1">
    <property type="protein sequence ID" value="ENSEBUP00000005081.1"/>
    <property type="gene ID" value="ENSEBUG00000003493.1"/>
</dbReference>
<name>A0A8C4NLY7_EPTBU</name>
<keyword evidence="4" id="KW-0804">Transcription</keyword>
<dbReference type="InterPro" id="IPR036390">
    <property type="entry name" value="WH_DNA-bd_sf"/>
</dbReference>
<comment type="subcellular location">
    <subcellularLocation>
        <location evidence="1 6">Nucleus</location>
    </subcellularLocation>
</comment>
<dbReference type="SUPFAM" id="SSF46785">
    <property type="entry name" value="Winged helix' DNA-binding domain"/>
    <property type="match status" value="1"/>
</dbReference>
<dbReference type="InterPro" id="IPR030456">
    <property type="entry name" value="TF_fork_head_CS_2"/>
</dbReference>
<dbReference type="Gene3D" id="1.10.10.10">
    <property type="entry name" value="Winged helix-like DNA-binding domain superfamily/Winged helix DNA-binding domain"/>
    <property type="match status" value="1"/>
</dbReference>
<dbReference type="PROSITE" id="PS50039">
    <property type="entry name" value="FORK_HEAD_3"/>
    <property type="match status" value="1"/>
</dbReference>
<dbReference type="InterPro" id="IPR045912">
    <property type="entry name" value="FOXJ2/3-like"/>
</dbReference>
<dbReference type="PRINTS" id="PR00053">
    <property type="entry name" value="FORKHEAD"/>
</dbReference>
<evidence type="ECO:0000313" key="10">
    <source>
        <dbReference type="Proteomes" id="UP000694388"/>
    </source>
</evidence>
<evidence type="ECO:0000313" key="9">
    <source>
        <dbReference type="Ensembl" id="ENSEBUP00000005081.1"/>
    </source>
</evidence>
<feature type="region of interest" description="Disordered" evidence="7">
    <location>
        <begin position="137"/>
        <end position="203"/>
    </location>
</feature>
<feature type="DNA-binding region" description="Fork-head" evidence="6">
    <location>
        <begin position="73"/>
        <end position="168"/>
    </location>
</feature>
<dbReference type="Proteomes" id="UP000694388">
    <property type="component" value="Unplaced"/>
</dbReference>
<evidence type="ECO:0000256" key="4">
    <source>
        <dbReference type="ARBA" id="ARBA00023163"/>
    </source>
</evidence>
<evidence type="ECO:0000256" key="7">
    <source>
        <dbReference type="SAM" id="MobiDB-lite"/>
    </source>
</evidence>
<dbReference type="PROSITE" id="PS00658">
    <property type="entry name" value="FORK_HEAD_2"/>
    <property type="match status" value="1"/>
</dbReference>
<dbReference type="GO" id="GO:0000981">
    <property type="term" value="F:DNA-binding transcription factor activity, RNA polymerase II-specific"/>
    <property type="evidence" value="ECO:0007669"/>
    <property type="project" value="TreeGrafter"/>
</dbReference>
<dbReference type="InterPro" id="IPR001766">
    <property type="entry name" value="Fork_head_dom"/>
</dbReference>
<dbReference type="GO" id="GO:0005634">
    <property type="term" value="C:nucleus"/>
    <property type="evidence" value="ECO:0007669"/>
    <property type="project" value="UniProtKB-SubCell"/>
</dbReference>
<dbReference type="InterPro" id="IPR036388">
    <property type="entry name" value="WH-like_DNA-bd_sf"/>
</dbReference>
<dbReference type="GO" id="GO:0000978">
    <property type="term" value="F:RNA polymerase II cis-regulatory region sequence-specific DNA binding"/>
    <property type="evidence" value="ECO:0007669"/>
    <property type="project" value="TreeGrafter"/>
</dbReference>
<dbReference type="Pfam" id="PF00250">
    <property type="entry name" value="Forkhead"/>
    <property type="match status" value="1"/>
</dbReference>
<dbReference type="PROSITE" id="PS00657">
    <property type="entry name" value="FORK_HEAD_1"/>
    <property type="match status" value="1"/>
</dbReference>
<evidence type="ECO:0000256" key="3">
    <source>
        <dbReference type="ARBA" id="ARBA00023125"/>
    </source>
</evidence>
<dbReference type="AlphaFoldDB" id="A0A8C4NLY7"/>
<dbReference type="PANTHER" id="PTHR46078">
    <property type="entry name" value="FORKHEAD BOX PROTEIN J2 FAMILY MEMBER"/>
    <property type="match status" value="1"/>
</dbReference>
<keyword evidence="5 6" id="KW-0539">Nucleus</keyword>
<feature type="compositionally biased region" description="Polar residues" evidence="7">
    <location>
        <begin position="177"/>
        <end position="187"/>
    </location>
</feature>
<evidence type="ECO:0000256" key="1">
    <source>
        <dbReference type="ARBA" id="ARBA00004123"/>
    </source>
</evidence>
<proteinExistence type="predicted"/>